<protein>
    <submittedName>
        <fullName evidence="3">Copia protein</fullName>
    </submittedName>
</protein>
<dbReference type="Proteomes" id="UP001152797">
    <property type="component" value="Unassembled WGS sequence"/>
</dbReference>
<gene>
    <name evidence="2" type="ORF">C1SCF055_LOCUS18706</name>
</gene>
<name>A0A9P1FX31_9DINO</name>
<dbReference type="EMBL" id="CAMXCT030001637">
    <property type="protein sequence ID" value="CAL4779145.1"/>
    <property type="molecule type" value="Genomic_DNA"/>
</dbReference>
<proteinExistence type="predicted"/>
<feature type="compositionally biased region" description="Polar residues" evidence="1">
    <location>
        <begin position="1"/>
        <end position="12"/>
    </location>
</feature>
<feature type="region of interest" description="Disordered" evidence="1">
    <location>
        <begin position="1"/>
        <end position="30"/>
    </location>
</feature>
<feature type="compositionally biased region" description="Basic and acidic residues" evidence="1">
    <location>
        <begin position="248"/>
        <end position="270"/>
    </location>
</feature>
<evidence type="ECO:0000313" key="4">
    <source>
        <dbReference type="Proteomes" id="UP001152797"/>
    </source>
</evidence>
<dbReference type="EMBL" id="CAMXCT020001637">
    <property type="protein sequence ID" value="CAL1145208.1"/>
    <property type="molecule type" value="Genomic_DNA"/>
</dbReference>
<keyword evidence="4" id="KW-1185">Reference proteome</keyword>
<evidence type="ECO:0000313" key="3">
    <source>
        <dbReference type="EMBL" id="CAL4779145.1"/>
    </source>
</evidence>
<dbReference type="AlphaFoldDB" id="A0A9P1FX31"/>
<comment type="caution">
    <text evidence="2">The sequence shown here is derived from an EMBL/GenBank/DDBJ whole genome shotgun (WGS) entry which is preliminary data.</text>
</comment>
<dbReference type="OrthoDB" id="423711at2759"/>
<evidence type="ECO:0000313" key="2">
    <source>
        <dbReference type="EMBL" id="CAI3991833.1"/>
    </source>
</evidence>
<reference evidence="2" key="1">
    <citation type="submission" date="2022-10" db="EMBL/GenBank/DDBJ databases">
        <authorList>
            <person name="Chen Y."/>
            <person name="Dougan E. K."/>
            <person name="Chan C."/>
            <person name="Rhodes N."/>
            <person name="Thang M."/>
        </authorList>
    </citation>
    <scope>NUCLEOTIDE SEQUENCE</scope>
</reference>
<sequence>MLATYDQGNRNSKAADPHSKEAKASAGDSSAAFTEKSLEFLALMMESMKEMQKRMNDSKDEAGLVKGVETIRTGSPDLPVLAPWEAQQGPLILGDWLLLAKPIIADLSLTAGEWWRSTVKSAEESYKLHMSLSPLERIKHPCQAPPEITMEKWQRVERRARNRAKEIGAVPPDPALQRKGLLKMSKKQLESHRELQFRVSLVRSGLGVDTTPNDVNVEQFAYHLLAEFEQLALTEKKPGTSSAAAKGEQPKLKSLEAEKSKAKKGEEETGRYNNYPAGLGKGFDSGVVGAWLDEELAQMLPASFDLRFQEVAEVLIWTSHACSRYWRTIYASGLWLNRNTARQIDGYSTLASLTAKMGYRLYQIRPKLHMMCHIQLDLQTSLANPRSAYVMNPAAHMTWADEDFIGRIKSD</sequence>
<feature type="compositionally biased region" description="Basic and acidic residues" evidence="1">
    <location>
        <begin position="13"/>
        <end position="23"/>
    </location>
</feature>
<reference evidence="3 4" key="2">
    <citation type="submission" date="2024-05" db="EMBL/GenBank/DDBJ databases">
        <authorList>
            <person name="Chen Y."/>
            <person name="Shah S."/>
            <person name="Dougan E. K."/>
            <person name="Thang M."/>
            <person name="Chan C."/>
        </authorList>
    </citation>
    <scope>NUCLEOTIDE SEQUENCE [LARGE SCALE GENOMIC DNA]</scope>
</reference>
<dbReference type="EMBL" id="CAMXCT010001637">
    <property type="protein sequence ID" value="CAI3991833.1"/>
    <property type="molecule type" value="Genomic_DNA"/>
</dbReference>
<feature type="region of interest" description="Disordered" evidence="1">
    <location>
        <begin position="237"/>
        <end position="270"/>
    </location>
</feature>
<organism evidence="2">
    <name type="scientific">Cladocopium goreaui</name>
    <dbReference type="NCBI Taxonomy" id="2562237"/>
    <lineage>
        <taxon>Eukaryota</taxon>
        <taxon>Sar</taxon>
        <taxon>Alveolata</taxon>
        <taxon>Dinophyceae</taxon>
        <taxon>Suessiales</taxon>
        <taxon>Symbiodiniaceae</taxon>
        <taxon>Cladocopium</taxon>
    </lineage>
</organism>
<accession>A0A9P1FX31</accession>
<evidence type="ECO:0000256" key="1">
    <source>
        <dbReference type="SAM" id="MobiDB-lite"/>
    </source>
</evidence>